<dbReference type="Proteomes" id="UP000674084">
    <property type="component" value="Unassembled WGS sequence"/>
</dbReference>
<dbReference type="SUPFAM" id="SSF82607">
    <property type="entry name" value="YbaB-like"/>
    <property type="match status" value="1"/>
</dbReference>
<evidence type="ECO:0000313" key="3">
    <source>
        <dbReference type="Proteomes" id="UP000674084"/>
    </source>
</evidence>
<dbReference type="InterPro" id="IPR004401">
    <property type="entry name" value="YbaB/EbfC"/>
</dbReference>
<evidence type="ECO:0000256" key="1">
    <source>
        <dbReference type="SAM" id="MobiDB-lite"/>
    </source>
</evidence>
<feature type="region of interest" description="Disordered" evidence="1">
    <location>
        <begin position="119"/>
        <end position="148"/>
    </location>
</feature>
<name>A0ABS5DGF2_9PSEU</name>
<dbReference type="Pfam" id="PF02575">
    <property type="entry name" value="YbaB_DNA_bd"/>
    <property type="match status" value="1"/>
</dbReference>
<dbReference type="InterPro" id="IPR036894">
    <property type="entry name" value="YbaB-like_sf"/>
</dbReference>
<evidence type="ECO:0000313" key="2">
    <source>
        <dbReference type="EMBL" id="MBQ0925361.1"/>
    </source>
</evidence>
<proteinExistence type="predicted"/>
<sequence length="148" mass="15690">MDGNILDPDGAHERLAAWKGRIDKLAADTQAMSEQLKEVRVTATDPGGLVEVTIDSAGALSDIKLTGKIKSSDPNAVSSAIMATFAAAKNQLAQRSQEIIADTMGTDSAAARAIADSVGAQLITDREPAPAQHPDDEDNENRSFMEKW</sequence>
<dbReference type="Gene3D" id="3.30.1310.10">
    <property type="entry name" value="Nucleoid-associated protein YbaB-like domain"/>
    <property type="match status" value="1"/>
</dbReference>
<gene>
    <name evidence="2" type="ORF">KBO27_15505</name>
</gene>
<reference evidence="2 3" key="1">
    <citation type="submission" date="2021-04" db="EMBL/GenBank/DDBJ databases">
        <title>Whole-genome sequencing of Saccharopolyspora endophytica KCTC 19397.</title>
        <authorList>
            <person name="Ay H."/>
            <person name="Saygin H."/>
            <person name="Sahin N."/>
        </authorList>
    </citation>
    <scope>NUCLEOTIDE SEQUENCE [LARGE SCALE GENOMIC DNA]</scope>
    <source>
        <strain evidence="2 3">KCTC 19397</strain>
    </source>
</reference>
<dbReference type="RefSeq" id="WP_210970672.1">
    <property type="nucleotide sequence ID" value="NZ_JAGPXE010000005.1"/>
</dbReference>
<keyword evidence="3" id="KW-1185">Reference proteome</keyword>
<dbReference type="EMBL" id="JAGPXE010000005">
    <property type="protein sequence ID" value="MBQ0925361.1"/>
    <property type="molecule type" value="Genomic_DNA"/>
</dbReference>
<protein>
    <submittedName>
        <fullName evidence="2">YbaB/EbfC family nucleoid-associated protein</fullName>
    </submittedName>
</protein>
<organism evidence="2 3">
    <name type="scientific">Saccharopolyspora endophytica</name>
    <dbReference type="NCBI Taxonomy" id="543886"/>
    <lineage>
        <taxon>Bacteria</taxon>
        <taxon>Bacillati</taxon>
        <taxon>Actinomycetota</taxon>
        <taxon>Actinomycetes</taxon>
        <taxon>Pseudonocardiales</taxon>
        <taxon>Pseudonocardiaceae</taxon>
        <taxon>Saccharopolyspora</taxon>
    </lineage>
</organism>
<comment type="caution">
    <text evidence="2">The sequence shown here is derived from an EMBL/GenBank/DDBJ whole genome shotgun (WGS) entry which is preliminary data.</text>
</comment>
<accession>A0ABS5DGF2</accession>